<name>A0A6H5GBQ5_9HEMI</name>
<proteinExistence type="predicted"/>
<dbReference type="AlphaFoldDB" id="A0A6H5GBQ5"/>
<feature type="non-terminal residue" evidence="2">
    <location>
        <position position="82"/>
    </location>
</feature>
<evidence type="ECO:0000313" key="2">
    <source>
        <dbReference type="EMBL" id="CAB0000737.1"/>
    </source>
</evidence>
<evidence type="ECO:0000313" key="3">
    <source>
        <dbReference type="Proteomes" id="UP000479000"/>
    </source>
</evidence>
<keyword evidence="3" id="KW-1185">Reference proteome</keyword>
<dbReference type="EMBL" id="CADCXU010009848">
    <property type="protein sequence ID" value="CAB0000737.1"/>
    <property type="molecule type" value="Genomic_DNA"/>
</dbReference>
<accession>A0A6H5GBQ5</accession>
<sequence>MVTEQCRGKTRRRKRKHLETEINQQKWTEANPTNNKFAAGDRHRVLLDAIFGLHRERCEDLMKRNNGPRSENLGFRGKLNFR</sequence>
<feature type="region of interest" description="Disordered" evidence="1">
    <location>
        <begin position="1"/>
        <end position="35"/>
    </location>
</feature>
<feature type="region of interest" description="Disordered" evidence="1">
    <location>
        <begin position="63"/>
        <end position="82"/>
    </location>
</feature>
<gene>
    <name evidence="2" type="ORF">NTEN_LOCUS6524</name>
</gene>
<organism evidence="2 3">
    <name type="scientific">Nesidiocoris tenuis</name>
    <dbReference type="NCBI Taxonomy" id="355587"/>
    <lineage>
        <taxon>Eukaryota</taxon>
        <taxon>Metazoa</taxon>
        <taxon>Ecdysozoa</taxon>
        <taxon>Arthropoda</taxon>
        <taxon>Hexapoda</taxon>
        <taxon>Insecta</taxon>
        <taxon>Pterygota</taxon>
        <taxon>Neoptera</taxon>
        <taxon>Paraneoptera</taxon>
        <taxon>Hemiptera</taxon>
        <taxon>Heteroptera</taxon>
        <taxon>Panheteroptera</taxon>
        <taxon>Cimicomorpha</taxon>
        <taxon>Miridae</taxon>
        <taxon>Dicyphina</taxon>
        <taxon>Nesidiocoris</taxon>
    </lineage>
</organism>
<feature type="compositionally biased region" description="Basic residues" evidence="1">
    <location>
        <begin position="8"/>
        <end position="17"/>
    </location>
</feature>
<feature type="compositionally biased region" description="Polar residues" evidence="1">
    <location>
        <begin position="21"/>
        <end position="35"/>
    </location>
</feature>
<reference evidence="2 3" key="1">
    <citation type="submission" date="2020-02" db="EMBL/GenBank/DDBJ databases">
        <authorList>
            <person name="Ferguson B K."/>
        </authorList>
    </citation>
    <scope>NUCLEOTIDE SEQUENCE [LARGE SCALE GENOMIC DNA]</scope>
</reference>
<evidence type="ECO:0000256" key="1">
    <source>
        <dbReference type="SAM" id="MobiDB-lite"/>
    </source>
</evidence>
<dbReference type="Proteomes" id="UP000479000">
    <property type="component" value="Unassembled WGS sequence"/>
</dbReference>
<protein>
    <submittedName>
        <fullName evidence="2">Uncharacterized protein</fullName>
    </submittedName>
</protein>